<dbReference type="Proteomes" id="UP001205311">
    <property type="component" value="Unassembled WGS sequence"/>
</dbReference>
<evidence type="ECO:0000256" key="3">
    <source>
        <dbReference type="ARBA" id="ARBA00022898"/>
    </source>
</evidence>
<dbReference type="Pfam" id="PF01053">
    <property type="entry name" value="Cys_Met_Meta_PP"/>
    <property type="match status" value="1"/>
</dbReference>
<dbReference type="PIRSF" id="PIRSF001434">
    <property type="entry name" value="CGS"/>
    <property type="match status" value="1"/>
</dbReference>
<comment type="cofactor">
    <cofactor evidence="1 4">
        <name>pyridoxal 5'-phosphate</name>
        <dbReference type="ChEBI" id="CHEBI:597326"/>
    </cofactor>
</comment>
<dbReference type="PANTHER" id="PTHR11808:SF85">
    <property type="entry name" value="CYSTATHIONINE GAMMA-LYASE-RELATED"/>
    <property type="match status" value="1"/>
</dbReference>
<dbReference type="InterPro" id="IPR015421">
    <property type="entry name" value="PyrdxlP-dep_Trfase_major"/>
</dbReference>
<keyword evidence="6" id="KW-1185">Reference proteome</keyword>
<evidence type="ECO:0000256" key="1">
    <source>
        <dbReference type="ARBA" id="ARBA00001933"/>
    </source>
</evidence>
<dbReference type="InterPro" id="IPR015422">
    <property type="entry name" value="PyrdxlP-dep_Trfase_small"/>
</dbReference>
<dbReference type="PROSITE" id="PS00868">
    <property type="entry name" value="CYS_MET_METAB_PP"/>
    <property type="match status" value="1"/>
</dbReference>
<sequence length="396" mass="41623">MSLHRETRAARITAPREVDGTPVGVPIHQSSIFAFDGPEALASALAGPEGAFAYSGYANPTVRALEEAVADLEGGAAALATASGMGATSSVLQSLLRAGDHVIAQKALFGGTMGALRDLAERWGVTVEFVRGDDPAELRAAIRPTSRLLYLETIANPTGFVPDLPAMVDVARSAGLATVVDNTFATPLLCRPIEHGADVVIHSATKYLGGHHDVVGGVAVFADAERYRAAWSQATRLGVVADPFSAWLVIRGVKTLPLRLRQQCANALHVAERLATHPAVAAVHYPGLPSHPSHAVARRFLSGYGGVLAVDLAGGADAAQAFLRRLRLVLNAGSLGGTETVASHPATSTHRHLDDDQLREAGVSRGMVRIAFGIEHPDDLWGDIEHALSEVDHHSP</sequence>
<evidence type="ECO:0000256" key="4">
    <source>
        <dbReference type="RuleBase" id="RU362118"/>
    </source>
</evidence>
<protein>
    <submittedName>
        <fullName evidence="5">Methionine-gamma-lyase</fullName>
    </submittedName>
</protein>
<name>A0ABT1HLM7_STRSD</name>
<accession>A0ABT1HLM7</accession>
<organism evidence="5 6">
    <name type="scientific">Streptoalloteichus tenebrarius (strain ATCC 17920 / DSM 40477 / JCM 4838 / CBS 697.72 / NBRC 16177 / NCIMB 11028 / NRRL B-12390 / A12253. 1 / ISP 5477)</name>
    <name type="common">Streptomyces tenebrarius</name>
    <dbReference type="NCBI Taxonomy" id="1933"/>
    <lineage>
        <taxon>Bacteria</taxon>
        <taxon>Bacillati</taxon>
        <taxon>Actinomycetota</taxon>
        <taxon>Actinomycetes</taxon>
        <taxon>Pseudonocardiales</taxon>
        <taxon>Pseudonocardiaceae</taxon>
        <taxon>Streptoalloteichus</taxon>
    </lineage>
</organism>
<dbReference type="RefSeq" id="WP_253667406.1">
    <property type="nucleotide sequence ID" value="NZ_JAMTCP010000001.1"/>
</dbReference>
<dbReference type="InterPro" id="IPR015424">
    <property type="entry name" value="PyrdxlP-dep_Trfase"/>
</dbReference>
<dbReference type="Gene3D" id="3.90.1150.10">
    <property type="entry name" value="Aspartate Aminotransferase, domain 1"/>
    <property type="match status" value="1"/>
</dbReference>
<dbReference type="CDD" id="cd00614">
    <property type="entry name" value="CGS_like"/>
    <property type="match status" value="1"/>
</dbReference>
<evidence type="ECO:0000313" key="6">
    <source>
        <dbReference type="Proteomes" id="UP001205311"/>
    </source>
</evidence>
<dbReference type="PANTHER" id="PTHR11808">
    <property type="entry name" value="TRANS-SULFURATION ENZYME FAMILY MEMBER"/>
    <property type="match status" value="1"/>
</dbReference>
<evidence type="ECO:0000313" key="5">
    <source>
        <dbReference type="EMBL" id="MCP2256403.1"/>
    </source>
</evidence>
<comment type="similarity">
    <text evidence="2 4">Belongs to the trans-sulfuration enzymes family.</text>
</comment>
<gene>
    <name evidence="5" type="ORF">LX15_000086</name>
</gene>
<dbReference type="InterPro" id="IPR000277">
    <property type="entry name" value="Cys/Met-Metab_PyrdxlP-dep_enz"/>
</dbReference>
<evidence type="ECO:0000256" key="2">
    <source>
        <dbReference type="ARBA" id="ARBA00009077"/>
    </source>
</evidence>
<keyword evidence="3 4" id="KW-0663">Pyridoxal phosphate</keyword>
<comment type="caution">
    <text evidence="5">The sequence shown here is derived from an EMBL/GenBank/DDBJ whole genome shotgun (WGS) entry which is preliminary data.</text>
</comment>
<dbReference type="SUPFAM" id="SSF53383">
    <property type="entry name" value="PLP-dependent transferases"/>
    <property type="match status" value="1"/>
</dbReference>
<reference evidence="5 6" key="1">
    <citation type="submission" date="2022-06" db="EMBL/GenBank/DDBJ databases">
        <title>Genomic Encyclopedia of Archaeal and Bacterial Type Strains, Phase II (KMG-II): from individual species to whole genera.</title>
        <authorList>
            <person name="Goeker M."/>
        </authorList>
    </citation>
    <scope>NUCLEOTIDE SEQUENCE [LARGE SCALE GENOMIC DNA]</scope>
    <source>
        <strain evidence="5 6">DSM 40477</strain>
    </source>
</reference>
<dbReference type="InterPro" id="IPR054542">
    <property type="entry name" value="Cys_met_metab_PP"/>
</dbReference>
<dbReference type="EMBL" id="JAMTCP010000001">
    <property type="protein sequence ID" value="MCP2256403.1"/>
    <property type="molecule type" value="Genomic_DNA"/>
</dbReference>
<proteinExistence type="inferred from homology"/>
<dbReference type="Gene3D" id="3.40.640.10">
    <property type="entry name" value="Type I PLP-dependent aspartate aminotransferase-like (Major domain)"/>
    <property type="match status" value="1"/>
</dbReference>